<keyword evidence="2" id="KW-1185">Reference proteome</keyword>
<proteinExistence type="predicted"/>
<organism evidence="1 2">
    <name type="scientific">Ambrosiozyma monospora</name>
    <name type="common">Yeast</name>
    <name type="synonym">Endomycopsis monosporus</name>
    <dbReference type="NCBI Taxonomy" id="43982"/>
    <lineage>
        <taxon>Eukaryota</taxon>
        <taxon>Fungi</taxon>
        <taxon>Dikarya</taxon>
        <taxon>Ascomycota</taxon>
        <taxon>Saccharomycotina</taxon>
        <taxon>Pichiomycetes</taxon>
        <taxon>Pichiales</taxon>
        <taxon>Pichiaceae</taxon>
        <taxon>Ambrosiozyma</taxon>
    </lineage>
</organism>
<evidence type="ECO:0000313" key="1">
    <source>
        <dbReference type="EMBL" id="GMF03175.1"/>
    </source>
</evidence>
<accession>A0ACB5U7D7</accession>
<reference evidence="1" key="1">
    <citation type="submission" date="2023-04" db="EMBL/GenBank/DDBJ databases">
        <title>Ambrosiozyma monospora NBRC 10751.</title>
        <authorList>
            <person name="Ichikawa N."/>
            <person name="Sato H."/>
            <person name="Tonouchi N."/>
        </authorList>
    </citation>
    <scope>NUCLEOTIDE SEQUENCE</scope>
    <source>
        <strain evidence="1">NBRC 10751</strain>
    </source>
</reference>
<sequence>MLIHTDAKPFNCASCQKGFNTRQQFTRHMKTHEKKRKSMKQPHCDLKCDNTKSTDLLVGSSCVKQDIIPDDGSIVLKAGHFNESNAGIIYQANGISNVPDNEILNEEQIMNDQISFVPGPNAIHSTLSKHDEFQKLVSGETKSQQVPTEDPNNALSVYSNYLNPYAISDIPRSTNFGTSVNSSSFLQTDTSLENTIIDPYQSSSDSIKSK</sequence>
<comment type="caution">
    <text evidence="1">The sequence shown here is derived from an EMBL/GenBank/DDBJ whole genome shotgun (WGS) entry which is preliminary data.</text>
</comment>
<dbReference type="Proteomes" id="UP001165064">
    <property type="component" value="Unassembled WGS sequence"/>
</dbReference>
<gene>
    <name evidence="1" type="ORF">Amon02_001169400</name>
</gene>
<name>A0ACB5U7D7_AMBMO</name>
<dbReference type="EMBL" id="BSXS01012873">
    <property type="protein sequence ID" value="GMF03175.1"/>
    <property type="molecule type" value="Genomic_DNA"/>
</dbReference>
<evidence type="ECO:0000313" key="2">
    <source>
        <dbReference type="Proteomes" id="UP001165064"/>
    </source>
</evidence>
<protein>
    <submittedName>
        <fullName evidence="1">Unnamed protein product</fullName>
    </submittedName>
</protein>